<keyword evidence="11" id="KW-1185">Reference proteome</keyword>
<comment type="similarity">
    <text evidence="7">Belongs to the binding-protein-dependent transport system permease family.</text>
</comment>
<keyword evidence="3" id="KW-1003">Cell membrane</keyword>
<evidence type="ECO:0000313" key="10">
    <source>
        <dbReference type="EMBL" id="GII75265.1"/>
    </source>
</evidence>
<sequence length="348" mass="38568">MPPSVPAEHAGRAGTGRPLRPPVPLDPRRDPQTGRAPAHRARPTPPRWHRLEAKLSPYAYISPFFLLFAAFGLFPLAYTAWVSLHDWNLLKSEHAFVGMGNFQELLADGYFWNAAVNTLSIGVLSTVPQLLFALWLAHLLNRPLRYQTLFRVTLLLPNVTSVVAVVVIFSQLFGREFGMINAVLTAFGFDRIDWQAGTATSHAALATMIMWRWTGYNALIYLAAMQAVPRELYEAATIDGASAFRQFRGITVPMIKPTIVFTVIVSTIGSMQIIAEPMLFGAQVSAAAMPTGGADRQFQTLGLFLYEKGFRNFEFGYASAAAWVMFLLVVLVVGLNYMLIRRMRGGLA</sequence>
<keyword evidence="5 7" id="KW-1133">Transmembrane helix</keyword>
<feature type="transmembrane region" description="Helical" evidence="7">
    <location>
        <begin position="58"/>
        <end position="81"/>
    </location>
</feature>
<feature type="transmembrane region" description="Helical" evidence="7">
    <location>
        <begin position="315"/>
        <end position="339"/>
    </location>
</feature>
<evidence type="ECO:0000256" key="7">
    <source>
        <dbReference type="RuleBase" id="RU363032"/>
    </source>
</evidence>
<feature type="transmembrane region" description="Helical" evidence="7">
    <location>
        <begin position="110"/>
        <end position="137"/>
    </location>
</feature>
<dbReference type="AlphaFoldDB" id="A0A919QYP3"/>
<evidence type="ECO:0000256" key="5">
    <source>
        <dbReference type="ARBA" id="ARBA00022989"/>
    </source>
</evidence>
<dbReference type="SUPFAM" id="SSF160964">
    <property type="entry name" value="MalF N-terminal region-like"/>
    <property type="match status" value="1"/>
</dbReference>
<evidence type="ECO:0000313" key="11">
    <source>
        <dbReference type="Proteomes" id="UP000655287"/>
    </source>
</evidence>
<dbReference type="SUPFAM" id="SSF161098">
    <property type="entry name" value="MetI-like"/>
    <property type="match status" value="1"/>
</dbReference>
<dbReference type="RefSeq" id="WP_203981928.1">
    <property type="nucleotide sequence ID" value="NZ_BOOU01000003.1"/>
</dbReference>
<organism evidence="10 11">
    <name type="scientific">Sphaerisporangium rufum</name>
    <dbReference type="NCBI Taxonomy" id="1381558"/>
    <lineage>
        <taxon>Bacteria</taxon>
        <taxon>Bacillati</taxon>
        <taxon>Actinomycetota</taxon>
        <taxon>Actinomycetes</taxon>
        <taxon>Streptosporangiales</taxon>
        <taxon>Streptosporangiaceae</taxon>
        <taxon>Sphaerisporangium</taxon>
    </lineage>
</organism>
<dbReference type="GO" id="GO:0005886">
    <property type="term" value="C:plasma membrane"/>
    <property type="evidence" value="ECO:0007669"/>
    <property type="project" value="UniProtKB-SubCell"/>
</dbReference>
<dbReference type="InterPro" id="IPR051393">
    <property type="entry name" value="ABC_transporter_permease"/>
</dbReference>
<evidence type="ECO:0000256" key="8">
    <source>
        <dbReference type="SAM" id="MobiDB-lite"/>
    </source>
</evidence>
<feature type="transmembrane region" description="Helical" evidence="7">
    <location>
        <begin position="254"/>
        <end position="275"/>
    </location>
</feature>
<keyword evidence="6 7" id="KW-0472">Membrane</keyword>
<comment type="caution">
    <text evidence="10">The sequence shown here is derived from an EMBL/GenBank/DDBJ whole genome shotgun (WGS) entry which is preliminary data.</text>
</comment>
<proteinExistence type="inferred from homology"/>
<dbReference type="EMBL" id="BOOU01000003">
    <property type="protein sequence ID" value="GII75265.1"/>
    <property type="molecule type" value="Genomic_DNA"/>
</dbReference>
<dbReference type="Pfam" id="PF00528">
    <property type="entry name" value="BPD_transp_1"/>
    <property type="match status" value="1"/>
</dbReference>
<feature type="region of interest" description="Disordered" evidence="8">
    <location>
        <begin position="1"/>
        <end position="45"/>
    </location>
</feature>
<feature type="domain" description="ABC transmembrane type-1" evidence="9">
    <location>
        <begin position="115"/>
        <end position="336"/>
    </location>
</feature>
<name>A0A919QYP3_9ACTN</name>
<dbReference type="Gene3D" id="1.10.3720.10">
    <property type="entry name" value="MetI-like"/>
    <property type="match status" value="1"/>
</dbReference>
<evidence type="ECO:0000256" key="4">
    <source>
        <dbReference type="ARBA" id="ARBA00022692"/>
    </source>
</evidence>
<dbReference type="Proteomes" id="UP000655287">
    <property type="component" value="Unassembled WGS sequence"/>
</dbReference>
<gene>
    <name evidence="10" type="primary">cebF_1</name>
    <name evidence="10" type="ORF">Sru01_02470</name>
</gene>
<dbReference type="PANTHER" id="PTHR30193:SF37">
    <property type="entry name" value="INNER MEMBRANE ABC TRANSPORTER PERMEASE PROTEIN YCJO"/>
    <property type="match status" value="1"/>
</dbReference>
<dbReference type="InterPro" id="IPR000515">
    <property type="entry name" value="MetI-like"/>
</dbReference>
<keyword evidence="4 7" id="KW-0812">Transmembrane</keyword>
<feature type="transmembrane region" description="Helical" evidence="7">
    <location>
        <begin position="149"/>
        <end position="174"/>
    </location>
</feature>
<dbReference type="PROSITE" id="PS50928">
    <property type="entry name" value="ABC_TM1"/>
    <property type="match status" value="1"/>
</dbReference>
<accession>A0A919QYP3</accession>
<comment type="subcellular location">
    <subcellularLocation>
        <location evidence="1 7">Cell membrane</location>
        <topology evidence="1 7">Multi-pass membrane protein</topology>
    </subcellularLocation>
</comment>
<evidence type="ECO:0000256" key="2">
    <source>
        <dbReference type="ARBA" id="ARBA00022448"/>
    </source>
</evidence>
<dbReference type="PANTHER" id="PTHR30193">
    <property type="entry name" value="ABC TRANSPORTER PERMEASE PROTEIN"/>
    <property type="match status" value="1"/>
</dbReference>
<evidence type="ECO:0000256" key="1">
    <source>
        <dbReference type="ARBA" id="ARBA00004651"/>
    </source>
</evidence>
<feature type="transmembrane region" description="Helical" evidence="7">
    <location>
        <begin position="194"/>
        <end position="213"/>
    </location>
</feature>
<evidence type="ECO:0000259" key="9">
    <source>
        <dbReference type="PROSITE" id="PS50928"/>
    </source>
</evidence>
<protein>
    <submittedName>
        <fullName evidence="10">Sugar ABC transporter permease</fullName>
    </submittedName>
</protein>
<keyword evidence="2 7" id="KW-0813">Transport</keyword>
<dbReference type="CDD" id="cd06261">
    <property type="entry name" value="TM_PBP2"/>
    <property type="match status" value="1"/>
</dbReference>
<dbReference type="GO" id="GO:0055085">
    <property type="term" value="P:transmembrane transport"/>
    <property type="evidence" value="ECO:0007669"/>
    <property type="project" value="InterPro"/>
</dbReference>
<evidence type="ECO:0000256" key="3">
    <source>
        <dbReference type="ARBA" id="ARBA00022475"/>
    </source>
</evidence>
<dbReference type="InterPro" id="IPR035906">
    <property type="entry name" value="MetI-like_sf"/>
</dbReference>
<reference evidence="10" key="1">
    <citation type="submission" date="2021-01" db="EMBL/GenBank/DDBJ databases">
        <title>Whole genome shotgun sequence of Sphaerisporangium rufum NBRC 109079.</title>
        <authorList>
            <person name="Komaki H."/>
            <person name="Tamura T."/>
        </authorList>
    </citation>
    <scope>NUCLEOTIDE SEQUENCE</scope>
    <source>
        <strain evidence="10">NBRC 109079</strain>
    </source>
</reference>
<evidence type="ECO:0000256" key="6">
    <source>
        <dbReference type="ARBA" id="ARBA00023136"/>
    </source>
</evidence>